<reference evidence="2 3" key="1">
    <citation type="submission" date="2019-06" db="EMBL/GenBank/DDBJ databases">
        <authorList>
            <person name="Hertel R."/>
        </authorList>
    </citation>
    <scope>NUCLEOTIDE SEQUENCE [LARGE SCALE GENOMIC DNA]</scope>
</reference>
<keyword evidence="1" id="KW-0472">Membrane</keyword>
<keyword evidence="1" id="KW-1133">Transmembrane helix</keyword>
<feature type="transmembrane region" description="Helical" evidence="1">
    <location>
        <begin position="58"/>
        <end position="77"/>
    </location>
</feature>
<evidence type="ECO:0000313" key="3">
    <source>
        <dbReference type="Proteomes" id="UP000317800"/>
    </source>
</evidence>
<accession>A0A516KMW3</accession>
<feature type="transmembrane region" description="Helical" evidence="1">
    <location>
        <begin position="124"/>
        <end position="154"/>
    </location>
</feature>
<feature type="transmembrane region" description="Helical" evidence="1">
    <location>
        <begin position="98"/>
        <end position="118"/>
    </location>
</feature>
<organism evidence="2 3">
    <name type="scientific">Bacillus phage vB_BmeM-Goe8</name>
    <dbReference type="NCBI Taxonomy" id="2593638"/>
    <lineage>
        <taxon>Viruses</taxon>
        <taxon>Duplodnaviria</taxon>
        <taxon>Heunggongvirae</taxon>
        <taxon>Uroviricota</taxon>
        <taxon>Caudoviricetes</taxon>
        <taxon>Herelleviridae</taxon>
        <taxon>Bastillevirinae</taxon>
        <taxon>Goettingenvirus</taxon>
        <taxon>Goettingenvirus goe8</taxon>
    </lineage>
</organism>
<protein>
    <submittedName>
        <fullName evidence="2">Putative membrane bound protein</fullName>
    </submittedName>
</protein>
<keyword evidence="1" id="KW-0812">Transmembrane</keyword>
<keyword evidence="3" id="KW-1185">Reference proteome</keyword>
<sequence length="155" mass="16924">MTKFKSFLTGAKAILPGVILLVIGLGFIVGALALSHWVGRIVEDKTNAGWGTLADFGTYFALAFVYFFLFDLVKVRVESGKWDHKPALKGAIKDYIRFMKFVGKVVAVVAIVIGIIYLGFKIFIAGGIVVLLLTILIAIAVAILVFVILIFAMVW</sequence>
<name>A0A516KMW3_9CAUD</name>
<evidence type="ECO:0000313" key="2">
    <source>
        <dbReference type="EMBL" id="QDP42923.1"/>
    </source>
</evidence>
<evidence type="ECO:0000256" key="1">
    <source>
        <dbReference type="SAM" id="Phobius"/>
    </source>
</evidence>
<dbReference type="Proteomes" id="UP000317800">
    <property type="component" value="Segment"/>
</dbReference>
<proteinExistence type="predicted"/>
<gene>
    <name evidence="2" type="ORF">Goe8_c01500</name>
</gene>
<feature type="transmembrane region" description="Helical" evidence="1">
    <location>
        <begin position="12"/>
        <end position="38"/>
    </location>
</feature>
<dbReference type="EMBL" id="MN043729">
    <property type="protein sequence ID" value="QDP42923.1"/>
    <property type="molecule type" value="Genomic_DNA"/>
</dbReference>